<keyword evidence="1" id="KW-0812">Transmembrane</keyword>
<feature type="transmembrane region" description="Helical" evidence="1">
    <location>
        <begin position="32"/>
        <end position="50"/>
    </location>
</feature>
<organism evidence="2 3">
    <name type="scientific">Loxostege sticticalis</name>
    <name type="common">Beet webworm moth</name>
    <dbReference type="NCBI Taxonomy" id="481309"/>
    <lineage>
        <taxon>Eukaryota</taxon>
        <taxon>Metazoa</taxon>
        <taxon>Ecdysozoa</taxon>
        <taxon>Arthropoda</taxon>
        <taxon>Hexapoda</taxon>
        <taxon>Insecta</taxon>
        <taxon>Pterygota</taxon>
        <taxon>Neoptera</taxon>
        <taxon>Endopterygota</taxon>
        <taxon>Lepidoptera</taxon>
        <taxon>Glossata</taxon>
        <taxon>Ditrysia</taxon>
        <taxon>Pyraloidea</taxon>
        <taxon>Crambidae</taxon>
        <taxon>Pyraustinae</taxon>
        <taxon>Loxostege</taxon>
    </lineage>
</organism>
<name>A0ABD0T4I7_LOXSC</name>
<feature type="transmembrane region" description="Helical" evidence="1">
    <location>
        <begin position="98"/>
        <end position="121"/>
    </location>
</feature>
<accession>A0ABD0T4I7</accession>
<dbReference type="EMBL" id="JBEDNZ010000011">
    <property type="protein sequence ID" value="KAL0831968.1"/>
    <property type="molecule type" value="Genomic_DNA"/>
</dbReference>
<proteinExistence type="predicted"/>
<evidence type="ECO:0000256" key="1">
    <source>
        <dbReference type="SAM" id="Phobius"/>
    </source>
</evidence>
<evidence type="ECO:0000313" key="2">
    <source>
        <dbReference type="EMBL" id="KAL0831968.1"/>
    </source>
</evidence>
<evidence type="ECO:0008006" key="4">
    <source>
        <dbReference type="Google" id="ProtNLM"/>
    </source>
</evidence>
<gene>
    <name evidence="2" type="ORF">ABMA28_001468</name>
</gene>
<protein>
    <recommendedName>
        <fullName evidence="4">MARVEL domain-containing protein</fullName>
    </recommendedName>
</protein>
<sequence>MKIEQDEVSLTNKIPRITNCSFCVSVKNGAKLIAVLGILIGLSCLIVATVQTRKCLTVVESFLLLFLTLFVLVTVTFLILSALLLLAAVDENPVLLSYYIWLAIAYMSVQLVLAIAIPVLLALAGKYHFWPAMVWLAIIVVICLGWTHFVSLVSKYRVNLLWGA</sequence>
<keyword evidence="1" id="KW-1133">Transmembrane helix</keyword>
<keyword evidence="1" id="KW-0472">Membrane</keyword>
<feature type="transmembrane region" description="Helical" evidence="1">
    <location>
        <begin position="62"/>
        <end position="86"/>
    </location>
</feature>
<reference evidence="2 3" key="1">
    <citation type="submission" date="2024-06" db="EMBL/GenBank/DDBJ databases">
        <title>A chromosome-level genome assembly of beet webworm, Loxostege sticticalis.</title>
        <authorList>
            <person name="Zhang Y."/>
        </authorList>
    </citation>
    <scope>NUCLEOTIDE SEQUENCE [LARGE SCALE GENOMIC DNA]</scope>
    <source>
        <strain evidence="2">AQ028</strain>
        <tissue evidence="2">Male pupae</tissue>
    </source>
</reference>
<dbReference type="AlphaFoldDB" id="A0ABD0T4I7"/>
<evidence type="ECO:0000313" key="3">
    <source>
        <dbReference type="Proteomes" id="UP001549921"/>
    </source>
</evidence>
<dbReference type="Proteomes" id="UP001549921">
    <property type="component" value="Unassembled WGS sequence"/>
</dbReference>
<comment type="caution">
    <text evidence="2">The sequence shown here is derived from an EMBL/GenBank/DDBJ whole genome shotgun (WGS) entry which is preliminary data.</text>
</comment>
<feature type="transmembrane region" description="Helical" evidence="1">
    <location>
        <begin position="133"/>
        <end position="153"/>
    </location>
</feature>